<keyword evidence="2" id="KW-1185">Reference proteome</keyword>
<gene>
    <name evidence="1" type="ORF">SAMN04489726_2428</name>
</gene>
<evidence type="ECO:0000313" key="2">
    <source>
        <dbReference type="Proteomes" id="UP000183376"/>
    </source>
</evidence>
<dbReference type="STRING" id="211114.SAMN04489726_2428"/>
<proteinExistence type="predicted"/>
<dbReference type="eggNOG" id="COG3832">
    <property type="taxonomic scope" value="Bacteria"/>
</dbReference>
<dbReference type="AlphaFoldDB" id="A0A1G9UIB0"/>
<evidence type="ECO:0008006" key="3">
    <source>
        <dbReference type="Google" id="ProtNLM"/>
    </source>
</evidence>
<dbReference type="EMBL" id="LT629701">
    <property type="protein sequence ID" value="SDM59652.1"/>
    <property type="molecule type" value="Genomic_DNA"/>
</dbReference>
<name>A0A1G9UIB0_ALLAB</name>
<evidence type="ECO:0000313" key="1">
    <source>
        <dbReference type="EMBL" id="SDM59652.1"/>
    </source>
</evidence>
<dbReference type="Proteomes" id="UP000183376">
    <property type="component" value="Chromosome I"/>
</dbReference>
<reference evidence="1 2" key="1">
    <citation type="submission" date="2016-10" db="EMBL/GenBank/DDBJ databases">
        <authorList>
            <person name="de Groot N.N."/>
        </authorList>
    </citation>
    <scope>NUCLEOTIDE SEQUENCE [LARGE SCALE GENOMIC DNA]</scope>
    <source>
        <strain evidence="1 2">DSM 44149</strain>
    </source>
</reference>
<organism evidence="1 2">
    <name type="scientific">Allokutzneria albata</name>
    <name type="common">Kibdelosporangium albatum</name>
    <dbReference type="NCBI Taxonomy" id="211114"/>
    <lineage>
        <taxon>Bacteria</taxon>
        <taxon>Bacillati</taxon>
        <taxon>Actinomycetota</taxon>
        <taxon>Actinomycetes</taxon>
        <taxon>Pseudonocardiales</taxon>
        <taxon>Pseudonocardiaceae</taxon>
        <taxon>Allokutzneria</taxon>
    </lineage>
</organism>
<protein>
    <recommendedName>
        <fullName evidence="3">Phosphodiesterase</fullName>
    </recommendedName>
</protein>
<dbReference type="RefSeq" id="WP_052407535.1">
    <property type="nucleotide sequence ID" value="NZ_JOEF01000014.1"/>
</dbReference>
<accession>A0A1G9UIB0</accession>
<sequence>MVKIPVRESQLKAAAVLLRPARLLTGAFRGLAAVRHARAFHPLGMPLDGALTVEHPGPLPLPLGTHPVIGRLSKGAGRRGDKADVLGLALRVEVDGQPWDLALSSSGSGRLGRMLPKPAGSWLRTRFGSILPYRVNGKRLWISALAHGGDEHWDTADLAVVPTTTSPLLLSVQTATFLGRWTTAATLALYPNEGMEQPSFDPMRNCPDEVRMVPHWLREARELAYRGSRSGRRSTG</sequence>
<dbReference type="OrthoDB" id="3368165at2"/>